<organism evidence="4 5">
    <name type="scientific">Geomonas silvestris</name>
    <dbReference type="NCBI Taxonomy" id="2740184"/>
    <lineage>
        <taxon>Bacteria</taxon>
        <taxon>Pseudomonadati</taxon>
        <taxon>Thermodesulfobacteriota</taxon>
        <taxon>Desulfuromonadia</taxon>
        <taxon>Geobacterales</taxon>
        <taxon>Geobacteraceae</taxon>
        <taxon>Geomonas</taxon>
    </lineage>
</organism>
<name>A0A6V8MG31_9BACT</name>
<dbReference type="Proteomes" id="UP000556026">
    <property type="component" value="Unassembled WGS sequence"/>
</dbReference>
<gene>
    <name evidence="4" type="ORF">GMST_12270</name>
</gene>
<feature type="domain" description="Lnb N-terminal periplasmic" evidence="1">
    <location>
        <begin position="142"/>
        <end position="306"/>
    </location>
</feature>
<dbReference type="InterPro" id="IPR025178">
    <property type="entry name" value="Lnb_N"/>
</dbReference>
<dbReference type="Pfam" id="PF25225">
    <property type="entry name" value="DUF7843"/>
    <property type="match status" value="1"/>
</dbReference>
<reference evidence="5" key="1">
    <citation type="submission" date="2020-06" db="EMBL/GenBank/DDBJ databases">
        <title>Draft genomic sequence of Geomonas sp. Red330.</title>
        <authorList>
            <person name="Itoh H."/>
            <person name="Zhenxing X."/>
            <person name="Ushijima N."/>
            <person name="Masuda Y."/>
            <person name="Shiratori Y."/>
            <person name="Senoo K."/>
        </authorList>
    </citation>
    <scope>NUCLEOTIDE SEQUENCE [LARGE SCALE GENOMIC DNA]</scope>
    <source>
        <strain evidence="5">Red330</strain>
    </source>
</reference>
<dbReference type="Pfam" id="PF13387">
    <property type="entry name" value="Lnb_N"/>
    <property type="match status" value="1"/>
</dbReference>
<dbReference type="Pfam" id="PF25222">
    <property type="entry name" value="DUF7840"/>
    <property type="match status" value="1"/>
</dbReference>
<evidence type="ECO:0000313" key="5">
    <source>
        <dbReference type="Proteomes" id="UP000556026"/>
    </source>
</evidence>
<proteinExistence type="predicted"/>
<sequence>MTFPRPPRLLVLIGTPVLLLPLLFLSAIPAGAAEASYLAELQQRALKQSLAKERTWEVLLHYTHPWKGGIKSRIDDPAFFLAKDGRSEPREELLATLEQMFQAPVQDGSYLACRFPARFAWLASRLDIDTSRLPEYRCSERDKALAAVEGRSAVLVFPVGHINSPASMFGHTLIRIDGSSKSNLISYAGNYAAVTTDTNGFVYAWKGIFGGYKGLYSLMPYYVKVKEYNDLERRDMWEYPLKLSPDEVKTMLNHLWELQNIKSSYFFLDENCSYNLLFLIEAARPSLRLTERTGLFVLPTQTIDIALNSGIAEAPHYRPSQGTRIRHLGSFLDDTGRQTAWRLAHAAASADEVNSLDRRQQIAAHDAAIEFLQVRLARRELSQEEFNKKYLKLLAQRSALGAAPEELYRIPEPARPESGHQSTRVSAGAGIRRGEPYAALGFQTALHTLLDPDQGFIRGAQIKFLETALVYRLPDDGVRLRSLHLVDILSLSERDLFFKPLSWKVNTGWDTELLRDGTDHLIYRLNTGGGVAGGSPFGGIWYGLGEVDVNLGSGLRGDAALGLGVSAGALEQLTPWWKLHLSASAFSFQLGDERTRIKVSVDQNLRLAQNDSLSLLYSRQFANRHQVEEVSLLWNHYF</sequence>
<evidence type="ECO:0000259" key="2">
    <source>
        <dbReference type="Pfam" id="PF25222"/>
    </source>
</evidence>
<evidence type="ECO:0000313" key="4">
    <source>
        <dbReference type="EMBL" id="GFO58902.1"/>
    </source>
</evidence>
<dbReference type="AlphaFoldDB" id="A0A6V8MG31"/>
<comment type="caution">
    <text evidence="4">The sequence shown here is derived from an EMBL/GenBank/DDBJ whole genome shotgun (WGS) entry which is preliminary data.</text>
</comment>
<dbReference type="InterPro" id="IPR057162">
    <property type="entry name" value="DUF7840"/>
</dbReference>
<evidence type="ECO:0000259" key="3">
    <source>
        <dbReference type="Pfam" id="PF25225"/>
    </source>
</evidence>
<feature type="domain" description="DUF7843" evidence="3">
    <location>
        <begin position="48"/>
        <end position="124"/>
    </location>
</feature>
<evidence type="ECO:0000259" key="1">
    <source>
        <dbReference type="Pfam" id="PF13387"/>
    </source>
</evidence>
<dbReference type="InterPro" id="IPR057165">
    <property type="entry name" value="DUF7843"/>
</dbReference>
<protein>
    <submittedName>
        <fullName evidence="4">Uncharacterized protein</fullName>
    </submittedName>
</protein>
<accession>A0A6V8MG31</accession>
<feature type="domain" description="DUF7840" evidence="2">
    <location>
        <begin position="413"/>
        <end position="637"/>
    </location>
</feature>
<dbReference type="EMBL" id="BLXX01000002">
    <property type="protein sequence ID" value="GFO58902.1"/>
    <property type="molecule type" value="Genomic_DNA"/>
</dbReference>
<keyword evidence="5" id="KW-1185">Reference proteome</keyword>